<dbReference type="Gene3D" id="3.30.70.2650">
    <property type="match status" value="1"/>
</dbReference>
<dbReference type="PANTHER" id="PTHR30319">
    <property type="entry name" value="PHENYLACETIC ACID REGULATOR-RELATED TRANSCRIPTIONAL REPRESSOR"/>
    <property type="match status" value="1"/>
</dbReference>
<dbReference type="GO" id="GO:0006351">
    <property type="term" value="P:DNA-templated transcription"/>
    <property type="evidence" value="ECO:0007669"/>
    <property type="project" value="TreeGrafter"/>
</dbReference>
<evidence type="ECO:0000313" key="3">
    <source>
        <dbReference type="Proteomes" id="UP000611500"/>
    </source>
</evidence>
<reference evidence="2" key="1">
    <citation type="journal article" date="2014" name="Int. J. Syst. Evol. Microbiol.">
        <title>Complete genome sequence of Corynebacterium casei LMG S-19264T (=DSM 44701T), isolated from a smear-ripened cheese.</title>
        <authorList>
            <consortium name="US DOE Joint Genome Institute (JGI-PGF)"/>
            <person name="Walter F."/>
            <person name="Albersmeier A."/>
            <person name="Kalinowski J."/>
            <person name="Ruckert C."/>
        </authorList>
    </citation>
    <scope>NUCLEOTIDE SEQUENCE</scope>
    <source>
        <strain evidence="2">CGMCC 1.7081</strain>
    </source>
</reference>
<dbReference type="PANTHER" id="PTHR30319:SF1">
    <property type="entry name" value="TRANSCRIPTIONAL REPRESSOR PAAX"/>
    <property type="match status" value="1"/>
</dbReference>
<keyword evidence="3" id="KW-1185">Reference proteome</keyword>
<dbReference type="EMBL" id="BNAP01000024">
    <property type="protein sequence ID" value="GHG99563.1"/>
    <property type="molecule type" value="Genomic_DNA"/>
</dbReference>
<dbReference type="RefSeq" id="WP_028094638.1">
    <property type="nucleotide sequence ID" value="NZ_BNAP01000024.1"/>
</dbReference>
<dbReference type="InterPro" id="IPR013225">
    <property type="entry name" value="PaaX_C"/>
</dbReference>
<dbReference type="InterPro" id="IPR036388">
    <property type="entry name" value="WH-like_DNA-bd_sf"/>
</dbReference>
<accession>A0A8J3HA58</accession>
<comment type="caution">
    <text evidence="2">The sequence shown here is derived from an EMBL/GenBank/DDBJ whole genome shotgun (WGS) entry which is preliminary data.</text>
</comment>
<dbReference type="AlphaFoldDB" id="A0A8J3HA58"/>
<dbReference type="Gene3D" id="1.10.10.10">
    <property type="entry name" value="Winged helix-like DNA-binding domain superfamily/Winged helix DNA-binding domain"/>
    <property type="match status" value="1"/>
</dbReference>
<name>A0A8J3HA58_9RHOB</name>
<organism evidence="2 3">
    <name type="scientific">Pseudodonghicola xiamenensis</name>
    <dbReference type="NCBI Taxonomy" id="337702"/>
    <lineage>
        <taxon>Bacteria</taxon>
        <taxon>Pseudomonadati</taxon>
        <taxon>Pseudomonadota</taxon>
        <taxon>Alphaproteobacteria</taxon>
        <taxon>Rhodobacterales</taxon>
        <taxon>Paracoccaceae</taxon>
        <taxon>Pseudodonghicola</taxon>
    </lineage>
</organism>
<dbReference type="Pfam" id="PF08223">
    <property type="entry name" value="PaaX_C"/>
    <property type="match status" value="1"/>
</dbReference>
<evidence type="ECO:0000259" key="1">
    <source>
        <dbReference type="Pfam" id="PF08223"/>
    </source>
</evidence>
<feature type="domain" description="Transcriptional repressor PaaX-like C-terminal" evidence="1">
    <location>
        <begin position="178"/>
        <end position="260"/>
    </location>
</feature>
<evidence type="ECO:0000313" key="2">
    <source>
        <dbReference type="EMBL" id="GHG99563.1"/>
    </source>
</evidence>
<gene>
    <name evidence="2" type="ORF">GCM10010961_35520</name>
</gene>
<proteinExistence type="predicted"/>
<protein>
    <recommendedName>
        <fullName evidence="1">Transcriptional repressor PaaX-like C-terminal domain-containing protein</fullName>
    </recommendedName>
</protein>
<dbReference type="Proteomes" id="UP000611500">
    <property type="component" value="Unassembled WGS sequence"/>
</dbReference>
<reference evidence="2" key="2">
    <citation type="submission" date="2020-09" db="EMBL/GenBank/DDBJ databases">
        <authorList>
            <person name="Sun Q."/>
            <person name="Zhou Y."/>
        </authorList>
    </citation>
    <scope>NUCLEOTIDE SEQUENCE</scope>
    <source>
        <strain evidence="2">CGMCC 1.7081</strain>
    </source>
</reference>
<sequence length="268" mass="29444">MGSDNEPLNARPLILRLLTVVDGGILSVAEAVRACALFDISENNVRVTLARLTQSGRTESIDRGLYRLGPNGRQLGADVAAWRSAEDRLTDWSGRWIATATGGLPRSDRKALRARARALSMLGMRELDHGLYLRPDNLLGGVAAVRDRLIALGLGPEAAVFRASGFDPDREARALSLWHPDTSEESYRDGAARLTRWLYRQAEGLPLEQAARESYLLGDAAIRRIVFDPMLPAPLADEAARHAYIDTAKRFDDTGRAIWADFLAEARG</sequence>